<accession>A0A2C9U652</accession>
<evidence type="ECO:0000256" key="8">
    <source>
        <dbReference type="ARBA" id="ARBA00023121"/>
    </source>
</evidence>
<dbReference type="GO" id="GO:0005096">
    <property type="term" value="F:GTPase activator activity"/>
    <property type="evidence" value="ECO:0007669"/>
    <property type="project" value="UniProtKB-KW"/>
</dbReference>
<evidence type="ECO:0000313" key="14">
    <source>
        <dbReference type="Proteomes" id="UP000091857"/>
    </source>
</evidence>
<dbReference type="GO" id="GO:0005634">
    <property type="term" value="C:nucleus"/>
    <property type="evidence" value="ECO:0007669"/>
    <property type="project" value="UniProtKB-SubCell"/>
</dbReference>
<evidence type="ECO:0000256" key="4">
    <source>
        <dbReference type="ARBA" id="ARBA00022475"/>
    </source>
</evidence>
<dbReference type="PROSITE" id="PS50004">
    <property type="entry name" value="C2"/>
    <property type="match status" value="1"/>
</dbReference>
<dbReference type="PANTHER" id="PTHR45933">
    <property type="entry name" value="PROTEIN C2-DOMAIN ABA-RELATED 4"/>
    <property type="match status" value="1"/>
</dbReference>
<keyword evidence="9" id="KW-0472">Membrane</keyword>
<dbReference type="GO" id="GO:0008289">
    <property type="term" value="F:lipid binding"/>
    <property type="evidence" value="ECO:0007669"/>
    <property type="project" value="UniProtKB-KW"/>
</dbReference>
<evidence type="ECO:0000256" key="9">
    <source>
        <dbReference type="ARBA" id="ARBA00023136"/>
    </source>
</evidence>
<dbReference type="PANTHER" id="PTHR45933:SF12">
    <property type="entry name" value="PROTEIN C2-DOMAIN ABA-RELATED 9"/>
    <property type="match status" value="1"/>
</dbReference>
<dbReference type="AlphaFoldDB" id="A0A2C9U652"/>
<comment type="subcellular location">
    <subcellularLocation>
        <location evidence="2">Cell membrane</location>
    </subcellularLocation>
    <subcellularLocation>
        <location evidence="1">Nucleus</location>
    </subcellularLocation>
</comment>
<dbReference type="InterPro" id="IPR000008">
    <property type="entry name" value="C2_dom"/>
</dbReference>
<dbReference type="Gene3D" id="2.60.40.150">
    <property type="entry name" value="C2 domain"/>
    <property type="match status" value="1"/>
</dbReference>
<keyword evidence="14" id="KW-1185">Reference proteome</keyword>
<keyword evidence="4" id="KW-1003">Cell membrane</keyword>
<evidence type="ECO:0000256" key="1">
    <source>
        <dbReference type="ARBA" id="ARBA00004123"/>
    </source>
</evidence>
<dbReference type="GO" id="GO:0009738">
    <property type="term" value="P:abscisic acid-activated signaling pathway"/>
    <property type="evidence" value="ECO:0007669"/>
    <property type="project" value="UniProtKB-KW"/>
</dbReference>
<comment type="caution">
    <text evidence="13">The sequence shown here is derived from an EMBL/GenBank/DDBJ whole genome shotgun (WGS) entry which is preliminary data.</text>
</comment>
<organism evidence="13 14">
    <name type="scientific">Manihot esculenta</name>
    <name type="common">Cassava</name>
    <name type="synonym">Jatropha manihot</name>
    <dbReference type="NCBI Taxonomy" id="3983"/>
    <lineage>
        <taxon>Eukaryota</taxon>
        <taxon>Viridiplantae</taxon>
        <taxon>Streptophyta</taxon>
        <taxon>Embryophyta</taxon>
        <taxon>Tracheophyta</taxon>
        <taxon>Spermatophyta</taxon>
        <taxon>Magnoliopsida</taxon>
        <taxon>eudicotyledons</taxon>
        <taxon>Gunneridae</taxon>
        <taxon>Pentapetalae</taxon>
        <taxon>rosids</taxon>
        <taxon>fabids</taxon>
        <taxon>Malpighiales</taxon>
        <taxon>Euphorbiaceae</taxon>
        <taxon>Crotonoideae</taxon>
        <taxon>Manihoteae</taxon>
        <taxon>Manihot</taxon>
    </lineage>
</organism>
<proteinExistence type="inferred from homology"/>
<dbReference type="GO" id="GO:0046872">
    <property type="term" value="F:metal ion binding"/>
    <property type="evidence" value="ECO:0007669"/>
    <property type="project" value="UniProtKB-KW"/>
</dbReference>
<keyword evidence="7" id="KW-0106">Calcium</keyword>
<dbReference type="SMART" id="SM00239">
    <property type="entry name" value="C2"/>
    <property type="match status" value="1"/>
</dbReference>
<dbReference type="InterPro" id="IPR035892">
    <property type="entry name" value="C2_domain_sf"/>
</dbReference>
<dbReference type="InterPro" id="IPR044562">
    <property type="entry name" value="CAR1-11"/>
</dbReference>
<evidence type="ECO:0000256" key="11">
    <source>
        <dbReference type="ARBA" id="ARBA00024037"/>
    </source>
</evidence>
<evidence type="ECO:0000313" key="13">
    <source>
        <dbReference type="EMBL" id="OAY25262.1"/>
    </source>
</evidence>
<evidence type="ECO:0000256" key="2">
    <source>
        <dbReference type="ARBA" id="ARBA00004236"/>
    </source>
</evidence>
<evidence type="ECO:0000256" key="5">
    <source>
        <dbReference type="ARBA" id="ARBA00022682"/>
    </source>
</evidence>
<dbReference type="Gramene" id="Manes.17G080000.1.v8.1">
    <property type="protein sequence ID" value="Manes.17G080000.1.v8.1.CDS"/>
    <property type="gene ID" value="Manes.17G080000.v8.1"/>
</dbReference>
<protein>
    <recommendedName>
        <fullName evidence="12">C2 domain-containing protein</fullName>
    </recommendedName>
</protein>
<keyword evidence="3" id="KW-0343">GTPase activation</keyword>
<evidence type="ECO:0000256" key="7">
    <source>
        <dbReference type="ARBA" id="ARBA00022837"/>
    </source>
</evidence>
<dbReference type="Proteomes" id="UP000091857">
    <property type="component" value="Chromosome 17"/>
</dbReference>
<gene>
    <name evidence="13" type="ORF">MANES_17G080000v8</name>
</gene>
<dbReference type="OMA" id="ADESHMV"/>
<name>A0A2C9U652_MANES</name>
<evidence type="ECO:0000256" key="10">
    <source>
        <dbReference type="ARBA" id="ARBA00023242"/>
    </source>
</evidence>
<dbReference type="Pfam" id="PF00168">
    <property type="entry name" value="C2"/>
    <property type="match status" value="1"/>
</dbReference>
<dbReference type="GO" id="GO:0005886">
    <property type="term" value="C:plasma membrane"/>
    <property type="evidence" value="ECO:0007669"/>
    <property type="project" value="UniProtKB-SubCell"/>
</dbReference>
<keyword evidence="5" id="KW-0938">Abscisic acid signaling pathway</keyword>
<reference evidence="14" key="1">
    <citation type="journal article" date="2016" name="Nat. Biotechnol.">
        <title>Sequencing wild and cultivated cassava and related species reveals extensive interspecific hybridization and genetic diversity.</title>
        <authorList>
            <person name="Bredeson J.V."/>
            <person name="Lyons J.B."/>
            <person name="Prochnik S.E."/>
            <person name="Wu G.A."/>
            <person name="Ha C.M."/>
            <person name="Edsinger-Gonzales E."/>
            <person name="Grimwood J."/>
            <person name="Schmutz J."/>
            <person name="Rabbi I.Y."/>
            <person name="Egesi C."/>
            <person name="Nauluvula P."/>
            <person name="Lebot V."/>
            <person name="Ndunguru J."/>
            <person name="Mkamilo G."/>
            <person name="Bart R.S."/>
            <person name="Setter T.L."/>
            <person name="Gleadow R.M."/>
            <person name="Kulakow P."/>
            <person name="Ferguson M.E."/>
            <person name="Rounsley S."/>
            <person name="Rokhsar D.S."/>
        </authorList>
    </citation>
    <scope>NUCLEOTIDE SEQUENCE [LARGE SCALE GENOMIC DNA]</scope>
    <source>
        <strain evidence="14">cv. AM560-2</strain>
    </source>
</reference>
<sequence length="172" mass="19350">MENILGLLRIRVIRGVNLAGRDLGGSDPYVVVTSGDQVLRIRPVKNNNNPEWNEELTLSITDLDVPIKLEVFDKDTFTKDDRLGDADIDIKPYIEILRMGLENLPNGCVVKRVQPNRTNCLADESHMVWNNGEITQGMHLRLRNMKCGEVEIQIKWINVPGSKGLQIDSSSS</sequence>
<keyword evidence="6" id="KW-0479">Metal-binding</keyword>
<evidence type="ECO:0000256" key="3">
    <source>
        <dbReference type="ARBA" id="ARBA00022468"/>
    </source>
</evidence>
<comment type="similarity">
    <text evidence="11">Belongs to the plant CAR protein family.</text>
</comment>
<keyword evidence="10" id="KW-0539">Nucleus</keyword>
<evidence type="ECO:0000256" key="6">
    <source>
        <dbReference type="ARBA" id="ARBA00022723"/>
    </source>
</evidence>
<evidence type="ECO:0000259" key="12">
    <source>
        <dbReference type="PROSITE" id="PS50004"/>
    </source>
</evidence>
<dbReference type="SUPFAM" id="SSF49562">
    <property type="entry name" value="C2 domain (Calcium/lipid-binding domain, CaLB)"/>
    <property type="match status" value="1"/>
</dbReference>
<keyword evidence="8" id="KW-0446">Lipid-binding</keyword>
<feature type="domain" description="C2" evidence="12">
    <location>
        <begin position="1"/>
        <end position="106"/>
    </location>
</feature>
<dbReference type="OrthoDB" id="73919at2759"/>
<dbReference type="EMBL" id="CM004403">
    <property type="protein sequence ID" value="OAY25262.1"/>
    <property type="molecule type" value="Genomic_DNA"/>
</dbReference>